<sequence>MRKLGGARRMSLASGHALGTGPCRYGRLAVYAACACARRVCRTCVHQFCRSRKPLSKSNSFVGQILASASRVRRFFLDCSVLPQFLWYASGDSPRLLQLSSGLAVRSPQSAILASRKSRQTQQVRLTRKKKVCVLISKKRRAVGRRPSKSPSPVGGRR</sequence>
<evidence type="ECO:0000313" key="2">
    <source>
        <dbReference type="Proteomes" id="UP001239795"/>
    </source>
</evidence>
<accession>A0AAI9XXW4</accession>
<gene>
    <name evidence="1" type="ORF">CMEL01_11143</name>
</gene>
<evidence type="ECO:0000313" key="1">
    <source>
        <dbReference type="EMBL" id="KAK1467150.1"/>
    </source>
</evidence>
<name>A0AAI9XXW4_9PEZI</name>
<comment type="caution">
    <text evidence="1">The sequence shown here is derived from an EMBL/GenBank/DDBJ whole genome shotgun (WGS) entry which is preliminary data.</text>
</comment>
<organism evidence="1 2">
    <name type="scientific">Colletotrichum melonis</name>
    <dbReference type="NCBI Taxonomy" id="1209925"/>
    <lineage>
        <taxon>Eukaryota</taxon>
        <taxon>Fungi</taxon>
        <taxon>Dikarya</taxon>
        <taxon>Ascomycota</taxon>
        <taxon>Pezizomycotina</taxon>
        <taxon>Sordariomycetes</taxon>
        <taxon>Hypocreomycetidae</taxon>
        <taxon>Glomerellales</taxon>
        <taxon>Glomerellaceae</taxon>
        <taxon>Colletotrichum</taxon>
        <taxon>Colletotrichum acutatum species complex</taxon>
    </lineage>
</organism>
<dbReference type="EMBL" id="MLGG01000002">
    <property type="protein sequence ID" value="KAK1467150.1"/>
    <property type="molecule type" value="Genomic_DNA"/>
</dbReference>
<reference evidence="1 2" key="1">
    <citation type="submission" date="2016-10" db="EMBL/GenBank/DDBJ databases">
        <title>The genome sequence of Colletotrichum fioriniae PJ7.</title>
        <authorList>
            <person name="Baroncelli R."/>
        </authorList>
    </citation>
    <scope>NUCLEOTIDE SEQUENCE [LARGE SCALE GENOMIC DNA]</scope>
    <source>
        <strain evidence="1">Col 31</strain>
    </source>
</reference>
<proteinExistence type="predicted"/>
<keyword evidence="2" id="KW-1185">Reference proteome</keyword>
<dbReference type="AlphaFoldDB" id="A0AAI9XXW4"/>
<dbReference type="Proteomes" id="UP001239795">
    <property type="component" value="Unassembled WGS sequence"/>
</dbReference>
<protein>
    <submittedName>
        <fullName evidence="1">Uncharacterized protein</fullName>
    </submittedName>
</protein>